<dbReference type="Proteomes" id="UP001445472">
    <property type="component" value="Unassembled WGS sequence"/>
</dbReference>
<reference evidence="2 3" key="1">
    <citation type="submission" date="2024-06" db="EMBL/GenBank/DDBJ databases">
        <title>The Natural Products Discovery Center: Release of the First 8490 Sequenced Strains for Exploring Actinobacteria Biosynthetic Diversity.</title>
        <authorList>
            <person name="Kalkreuter E."/>
            <person name="Kautsar S.A."/>
            <person name="Yang D."/>
            <person name="Bader C.D."/>
            <person name="Teijaro C.N."/>
            <person name="Fluegel L."/>
            <person name="Davis C.M."/>
            <person name="Simpson J.R."/>
            <person name="Lauterbach L."/>
            <person name="Steele A.D."/>
            <person name="Gui C."/>
            <person name="Meng S."/>
            <person name="Li G."/>
            <person name="Viehrig K."/>
            <person name="Ye F."/>
            <person name="Su P."/>
            <person name="Kiefer A.F."/>
            <person name="Nichols A."/>
            <person name="Cepeda A.J."/>
            <person name="Yan W."/>
            <person name="Fan B."/>
            <person name="Jiang Y."/>
            <person name="Adhikari A."/>
            <person name="Zheng C.-J."/>
            <person name="Schuster L."/>
            <person name="Cowan T.M."/>
            <person name="Smanski M.J."/>
            <person name="Chevrette M.G."/>
            <person name="De Carvalho L.P.S."/>
            <person name="Shen B."/>
        </authorList>
    </citation>
    <scope>NUCLEOTIDE SEQUENCE [LARGE SCALE GENOMIC DNA]</scope>
    <source>
        <strain evidence="2 3">NPDC000837</strain>
    </source>
</reference>
<protein>
    <submittedName>
        <fullName evidence="2">Uncharacterized protein</fullName>
    </submittedName>
</protein>
<evidence type="ECO:0000313" key="2">
    <source>
        <dbReference type="EMBL" id="MER6615550.1"/>
    </source>
</evidence>
<name>A0ABV1UXN0_9ACTN</name>
<proteinExistence type="predicted"/>
<dbReference type="EMBL" id="JBEPBX010000017">
    <property type="protein sequence ID" value="MER6615550.1"/>
    <property type="molecule type" value="Genomic_DNA"/>
</dbReference>
<keyword evidence="3" id="KW-1185">Reference proteome</keyword>
<comment type="caution">
    <text evidence="2">The sequence shown here is derived from an EMBL/GenBank/DDBJ whole genome shotgun (WGS) entry which is preliminary data.</text>
</comment>
<evidence type="ECO:0000313" key="3">
    <source>
        <dbReference type="Proteomes" id="UP001445472"/>
    </source>
</evidence>
<accession>A0ABV1UXN0</accession>
<sequence length="286" mass="30714">MTASRPPTPPLAQEPGGPAELQIAEVRARDGRGAVCVVRCVGGVGRVGQTYEDGRLVVEWIDRYGQRVDRVDAPHSAKVRLSGVCAAEIRERTILCTDDPRRYGYVGPREIWRAAEDAPEGRVVRSAEDFGAWAAEREAGEFAEPFTYVVDSAGFLRLAARRSEHVACAGRDSVRAAGEVAFRWDGGRPAVAGISNQSTGYCPDPDCWPSVAAALDRAGVVRPERFTHEIVFRHCPGCGELNIMREGDFVCVFCGSDLPEATDAGGLSRSAGGSPRGPEPSPGPRH</sequence>
<gene>
    <name evidence="2" type="ORF">ABT276_19735</name>
</gene>
<evidence type="ECO:0000256" key="1">
    <source>
        <dbReference type="SAM" id="MobiDB-lite"/>
    </source>
</evidence>
<feature type="region of interest" description="Disordered" evidence="1">
    <location>
        <begin position="264"/>
        <end position="286"/>
    </location>
</feature>
<feature type="compositionally biased region" description="Pro residues" evidence="1">
    <location>
        <begin position="277"/>
        <end position="286"/>
    </location>
</feature>
<dbReference type="RefSeq" id="WP_351977096.1">
    <property type="nucleotide sequence ID" value="NZ_JBEPBX010000017.1"/>
</dbReference>
<organism evidence="2 3">
    <name type="scientific">Streptomyces xantholiticus</name>
    <dbReference type="NCBI Taxonomy" id="68285"/>
    <lineage>
        <taxon>Bacteria</taxon>
        <taxon>Bacillati</taxon>
        <taxon>Actinomycetota</taxon>
        <taxon>Actinomycetes</taxon>
        <taxon>Kitasatosporales</taxon>
        <taxon>Streptomycetaceae</taxon>
        <taxon>Streptomyces</taxon>
    </lineage>
</organism>